<comment type="caution">
    <text evidence="2">The sequence shown here is derived from an EMBL/GenBank/DDBJ whole genome shotgun (WGS) entry which is preliminary data.</text>
</comment>
<gene>
    <name evidence="2" type="ORF">EV646_108243</name>
</gene>
<keyword evidence="3" id="KW-1185">Reference proteome</keyword>
<dbReference type="PANTHER" id="PTHR35908">
    <property type="entry name" value="HYPOTHETICAL FUSION PROTEIN"/>
    <property type="match status" value="1"/>
</dbReference>
<dbReference type="OrthoDB" id="3823476at2"/>
<sequence>MSITLEHVTFDCADATALATFWAGVLQQQVDAGGNQFFATVNKGGDGPALMFIQVPEGRNGKNRLHLDLATADWAAEIDRLVGLGAKRLDEYDEYGAHWVTLADPEGNVFDLAEIR</sequence>
<dbReference type="EMBL" id="SLWR01000008">
    <property type="protein sequence ID" value="TCO45620.1"/>
    <property type="molecule type" value="Genomic_DNA"/>
</dbReference>
<dbReference type="Pfam" id="PF18029">
    <property type="entry name" value="Glyoxalase_6"/>
    <property type="match status" value="1"/>
</dbReference>
<proteinExistence type="predicted"/>
<dbReference type="InterPro" id="IPR037523">
    <property type="entry name" value="VOC_core"/>
</dbReference>
<dbReference type="SUPFAM" id="SSF54593">
    <property type="entry name" value="Glyoxalase/Bleomycin resistance protein/Dihydroxybiphenyl dioxygenase"/>
    <property type="match status" value="1"/>
</dbReference>
<dbReference type="InterPro" id="IPR041581">
    <property type="entry name" value="Glyoxalase_6"/>
</dbReference>
<dbReference type="RefSeq" id="WP_132152027.1">
    <property type="nucleotide sequence ID" value="NZ_SLWR01000008.1"/>
</dbReference>
<dbReference type="Proteomes" id="UP000295573">
    <property type="component" value="Unassembled WGS sequence"/>
</dbReference>
<dbReference type="Gene3D" id="3.10.180.10">
    <property type="entry name" value="2,3-Dihydroxybiphenyl 1,2-Dioxygenase, domain 1"/>
    <property type="match status" value="1"/>
</dbReference>
<feature type="domain" description="VOC" evidence="1">
    <location>
        <begin position="4"/>
        <end position="115"/>
    </location>
</feature>
<reference evidence="2 3" key="1">
    <citation type="journal article" date="2015" name="Stand. Genomic Sci.">
        <title>Genomic Encyclopedia of Bacterial and Archaeal Type Strains, Phase III: the genomes of soil and plant-associated and newly described type strains.</title>
        <authorList>
            <person name="Whitman W.B."/>
            <person name="Woyke T."/>
            <person name="Klenk H.P."/>
            <person name="Zhou Y."/>
            <person name="Lilburn T.G."/>
            <person name="Beck B.J."/>
            <person name="De Vos P."/>
            <person name="Vandamme P."/>
            <person name="Eisen J.A."/>
            <person name="Garrity G."/>
            <person name="Hugenholtz P."/>
            <person name="Kyrpides N.C."/>
        </authorList>
    </citation>
    <scope>NUCLEOTIDE SEQUENCE [LARGE SCALE GENOMIC DNA]</scope>
    <source>
        <strain evidence="2 3">VKM Ac-2541</strain>
    </source>
</reference>
<dbReference type="PROSITE" id="PS51819">
    <property type="entry name" value="VOC"/>
    <property type="match status" value="1"/>
</dbReference>
<evidence type="ECO:0000313" key="2">
    <source>
        <dbReference type="EMBL" id="TCO45620.1"/>
    </source>
</evidence>
<dbReference type="CDD" id="cd06587">
    <property type="entry name" value="VOC"/>
    <property type="match status" value="1"/>
</dbReference>
<accession>A0A4V6NNJ1</accession>
<dbReference type="InterPro" id="IPR029068">
    <property type="entry name" value="Glyas_Bleomycin-R_OHBP_Dase"/>
</dbReference>
<protein>
    <recommendedName>
        <fullName evidence="1">VOC domain-containing protein</fullName>
    </recommendedName>
</protein>
<name>A0A4V6NNJ1_9ACTN</name>
<evidence type="ECO:0000259" key="1">
    <source>
        <dbReference type="PROSITE" id="PS51819"/>
    </source>
</evidence>
<organism evidence="2 3">
    <name type="scientific">Kribbella antiqua</name>
    <dbReference type="NCBI Taxonomy" id="2512217"/>
    <lineage>
        <taxon>Bacteria</taxon>
        <taxon>Bacillati</taxon>
        <taxon>Actinomycetota</taxon>
        <taxon>Actinomycetes</taxon>
        <taxon>Propionibacteriales</taxon>
        <taxon>Kribbellaceae</taxon>
        <taxon>Kribbella</taxon>
    </lineage>
</organism>
<evidence type="ECO:0000313" key="3">
    <source>
        <dbReference type="Proteomes" id="UP000295573"/>
    </source>
</evidence>
<dbReference type="AlphaFoldDB" id="A0A4V6NNJ1"/>
<dbReference type="PANTHER" id="PTHR35908:SF1">
    <property type="entry name" value="CONSERVED PROTEIN"/>
    <property type="match status" value="1"/>
</dbReference>